<organism evidence="3 4">
    <name type="scientific">Cutaneotrichosporon cavernicola</name>
    <dbReference type="NCBI Taxonomy" id="279322"/>
    <lineage>
        <taxon>Eukaryota</taxon>
        <taxon>Fungi</taxon>
        <taxon>Dikarya</taxon>
        <taxon>Basidiomycota</taxon>
        <taxon>Agaricomycotina</taxon>
        <taxon>Tremellomycetes</taxon>
        <taxon>Trichosporonales</taxon>
        <taxon>Trichosporonaceae</taxon>
        <taxon>Cutaneotrichosporon</taxon>
    </lineage>
</organism>
<dbReference type="Proteomes" id="UP001233271">
    <property type="component" value="Chromosome 6"/>
</dbReference>
<feature type="compositionally biased region" description="Polar residues" evidence="1">
    <location>
        <begin position="156"/>
        <end position="178"/>
    </location>
</feature>
<protein>
    <submittedName>
        <fullName evidence="3">Uncharacterized protein</fullName>
    </submittedName>
</protein>
<keyword evidence="2" id="KW-1133">Transmembrane helix</keyword>
<evidence type="ECO:0000256" key="1">
    <source>
        <dbReference type="SAM" id="MobiDB-lite"/>
    </source>
</evidence>
<feature type="transmembrane region" description="Helical" evidence="2">
    <location>
        <begin position="87"/>
        <end position="110"/>
    </location>
</feature>
<reference evidence="3" key="1">
    <citation type="journal article" date="2023" name="BMC Genomics">
        <title>Chromosome-level genome assemblies of Cutaneotrichosporon spp. (Trichosporonales, Basidiomycota) reveal imbalanced evolution between nucleotide sequences and chromosome synteny.</title>
        <authorList>
            <person name="Kobayashi Y."/>
            <person name="Kayamori A."/>
            <person name="Aoki K."/>
            <person name="Shiwa Y."/>
            <person name="Matsutani M."/>
            <person name="Fujita N."/>
            <person name="Sugita T."/>
            <person name="Iwasaki W."/>
            <person name="Tanaka N."/>
            <person name="Takashima M."/>
        </authorList>
    </citation>
    <scope>NUCLEOTIDE SEQUENCE</scope>
    <source>
        <strain evidence="3">HIS019</strain>
    </source>
</reference>
<evidence type="ECO:0000313" key="3">
    <source>
        <dbReference type="EMBL" id="BEI93810.1"/>
    </source>
</evidence>
<name>A0AA48QXY6_9TREE</name>
<dbReference type="AlphaFoldDB" id="A0AA48QXY6"/>
<evidence type="ECO:0000313" key="4">
    <source>
        <dbReference type="Proteomes" id="UP001233271"/>
    </source>
</evidence>
<feature type="transmembrane region" description="Helical" evidence="2">
    <location>
        <begin position="116"/>
        <end position="140"/>
    </location>
</feature>
<dbReference type="EMBL" id="AP028217">
    <property type="protein sequence ID" value="BEI93810.1"/>
    <property type="molecule type" value="Genomic_DNA"/>
</dbReference>
<sequence>MTPRVYILIRPSFYLTQAAAFILLLMTTLSVLAIPEIALLRLEQHGEWAADLGVFGLCFRSNGTSTHCTRASVGYALPFHIEGMPSAALVVNPVAAGLVGLAMVVSSAYFMNIVAAVVAVLALAVNVAFVMPILLVALFVSRLPGPSTDEEASAGSAMSDTTVSSDETPSPSRRPSLK</sequence>
<gene>
    <name evidence="3" type="ORF">CcaverHIS019_0602690</name>
</gene>
<accession>A0AA48QXY6</accession>
<feature type="region of interest" description="Disordered" evidence="1">
    <location>
        <begin position="146"/>
        <end position="178"/>
    </location>
</feature>
<evidence type="ECO:0000256" key="2">
    <source>
        <dbReference type="SAM" id="Phobius"/>
    </source>
</evidence>
<keyword evidence="4" id="KW-1185">Reference proteome</keyword>
<dbReference type="KEGG" id="ccac:CcaHIS019_0602690"/>
<keyword evidence="2" id="KW-0812">Transmembrane</keyword>
<feature type="transmembrane region" description="Helical" evidence="2">
    <location>
        <begin position="12"/>
        <end position="34"/>
    </location>
</feature>
<dbReference type="GeneID" id="85497680"/>
<proteinExistence type="predicted"/>
<keyword evidence="2" id="KW-0472">Membrane</keyword>
<dbReference type="RefSeq" id="XP_060459075.1">
    <property type="nucleotide sequence ID" value="XM_060602708.1"/>
</dbReference>